<protein>
    <recommendedName>
        <fullName evidence="3">Sensor of ECF-type sigma factor</fullName>
    </recommendedName>
</protein>
<dbReference type="AlphaFoldDB" id="A0A1M5SVQ0"/>
<dbReference type="STRING" id="1089305.SAMN05444148_1986"/>
<evidence type="ECO:0000313" key="2">
    <source>
        <dbReference type="Proteomes" id="UP000184522"/>
    </source>
</evidence>
<dbReference type="EMBL" id="FQWS01000002">
    <property type="protein sequence ID" value="SHH42546.1"/>
    <property type="molecule type" value="Genomic_DNA"/>
</dbReference>
<reference evidence="2" key="1">
    <citation type="submission" date="2016-11" db="EMBL/GenBank/DDBJ databases">
        <authorList>
            <person name="Varghese N."/>
            <person name="Submissions S."/>
        </authorList>
    </citation>
    <scope>NUCLEOTIDE SEQUENCE [LARGE SCALE GENOMIC DNA]</scope>
    <source>
        <strain evidence="2">DSM 25330</strain>
    </source>
</reference>
<dbReference type="OrthoDB" id="675330at2"/>
<evidence type="ECO:0000313" key="1">
    <source>
        <dbReference type="EMBL" id="SHH42546.1"/>
    </source>
</evidence>
<proteinExistence type="predicted"/>
<gene>
    <name evidence="1" type="ORF">SAMN05444148_1986</name>
</gene>
<accession>A0A1M5SVQ0</accession>
<sequence length="150" mass="17683">MKQIITLLLIFTGLLSLAQLPQDGKMRDKIKAQKVAFITEKLELSTDEAQKFWPIYNQFEESSNKIKSDYFRPIMRKMRRNQDVSDSEASSFLEQMIEGENKMHQAKQKLLKDLKSAIPAKKIIRLKVVEDQFNRQLLERLKKLRGKRKD</sequence>
<evidence type="ECO:0008006" key="3">
    <source>
        <dbReference type="Google" id="ProtNLM"/>
    </source>
</evidence>
<organism evidence="1 2">
    <name type="scientific">Winogradskyella jejuensis</name>
    <dbReference type="NCBI Taxonomy" id="1089305"/>
    <lineage>
        <taxon>Bacteria</taxon>
        <taxon>Pseudomonadati</taxon>
        <taxon>Bacteroidota</taxon>
        <taxon>Flavobacteriia</taxon>
        <taxon>Flavobacteriales</taxon>
        <taxon>Flavobacteriaceae</taxon>
        <taxon>Winogradskyella</taxon>
    </lineage>
</organism>
<name>A0A1M5SVQ0_9FLAO</name>
<dbReference type="Proteomes" id="UP000184522">
    <property type="component" value="Unassembled WGS sequence"/>
</dbReference>
<dbReference type="RefSeq" id="WP_073085986.1">
    <property type="nucleotide sequence ID" value="NZ_FQWS01000002.1"/>
</dbReference>
<keyword evidence="2" id="KW-1185">Reference proteome</keyword>